<evidence type="ECO:0000313" key="2">
    <source>
        <dbReference type="Proteomes" id="UP001058330"/>
    </source>
</evidence>
<dbReference type="GeneID" id="74529781"/>
<keyword evidence="2" id="KW-1185">Reference proteome</keyword>
<sequence length="56" mass="6604">MEVKNVYILHHEAVNERRERDAVVLPADVDPGSKKCSFEEFLKLIPFEERCVEYSH</sequence>
<protein>
    <submittedName>
        <fullName evidence="1">Uncharacterized protein</fullName>
    </submittedName>
</protein>
<dbReference type="RefSeq" id="WP_258302159.1">
    <property type="nucleotide sequence ID" value="NZ_CP078063.1"/>
</dbReference>
<reference evidence="1" key="1">
    <citation type="submission" date="2021-07" db="EMBL/GenBank/DDBJ databases">
        <title>Studies on halocins as antimicrobial molecules from haloarchaea.</title>
        <authorList>
            <person name="Kumar S."/>
            <person name="Khare S.K."/>
        </authorList>
    </citation>
    <scope>NUCLEOTIDE SEQUENCE</scope>
    <source>
        <strain evidence="1">NCIM 5678</strain>
    </source>
</reference>
<name>A0ABY5RC71_HALLR</name>
<dbReference type="EMBL" id="CP078063">
    <property type="protein sequence ID" value="UVE49764.1"/>
    <property type="molecule type" value="Genomic_DNA"/>
</dbReference>
<evidence type="ECO:0000313" key="1">
    <source>
        <dbReference type="EMBL" id="UVE49764.1"/>
    </source>
</evidence>
<organism evidence="1 2">
    <name type="scientific">Haloferax larsenii</name>
    <dbReference type="NCBI Taxonomy" id="302484"/>
    <lineage>
        <taxon>Archaea</taxon>
        <taxon>Methanobacteriati</taxon>
        <taxon>Methanobacteriota</taxon>
        <taxon>Stenosarchaea group</taxon>
        <taxon>Halobacteria</taxon>
        <taxon>Halobacteriales</taxon>
        <taxon>Haloferacaceae</taxon>
        <taxon>Haloferax</taxon>
    </lineage>
</organism>
<dbReference type="Proteomes" id="UP001058330">
    <property type="component" value="Chromosome"/>
</dbReference>
<gene>
    <name evidence="1" type="ORF">KU306_12705</name>
</gene>
<proteinExistence type="predicted"/>
<accession>A0ABY5RC71</accession>